<keyword evidence="1" id="KW-0812">Transmembrane</keyword>
<dbReference type="EMBL" id="JNSK01000196">
    <property type="protein sequence ID" value="KGA12579.1"/>
    <property type="molecule type" value="Genomic_DNA"/>
</dbReference>
<accession>A0A094PSC3</accession>
<feature type="transmembrane region" description="Helical" evidence="1">
    <location>
        <begin position="43"/>
        <end position="61"/>
    </location>
</feature>
<feature type="transmembrane region" description="Helical" evidence="1">
    <location>
        <begin position="68"/>
        <end position="87"/>
    </location>
</feature>
<name>A0A094PSC3_9ZZZZ</name>
<feature type="transmembrane region" description="Helical" evidence="1">
    <location>
        <begin position="20"/>
        <end position="37"/>
    </location>
</feature>
<reference evidence="2" key="1">
    <citation type="submission" date="2014-05" db="EMBL/GenBank/DDBJ databases">
        <title>Key roles for freshwater Actinobacteria revealed by deep metagenomic sequencing.</title>
        <authorList>
            <person name="Ghai R."/>
            <person name="Mizuno C.M."/>
            <person name="Picazo A."/>
            <person name="Camacho A."/>
            <person name="Rodriguez-Valera F."/>
        </authorList>
    </citation>
    <scope>NUCLEOTIDE SEQUENCE</scope>
</reference>
<protein>
    <submittedName>
        <fullName evidence="2">Uncharacterized protein</fullName>
    </submittedName>
</protein>
<proteinExistence type="predicted"/>
<feature type="transmembrane region" description="Helical" evidence="1">
    <location>
        <begin position="168"/>
        <end position="187"/>
    </location>
</feature>
<feature type="transmembrane region" description="Helical" evidence="1">
    <location>
        <begin position="142"/>
        <end position="162"/>
    </location>
</feature>
<feature type="transmembrane region" description="Helical" evidence="1">
    <location>
        <begin position="99"/>
        <end position="121"/>
    </location>
</feature>
<gene>
    <name evidence="2" type="ORF">GM50_23910</name>
</gene>
<sequence>MSTTVGRKVAISGPGLKKEGIIVLQFFFIGIFSYLELLLRDGFGIVTGLIIMLVTFGGVQYGRNGTSYVAAVTPPLAFASLAFIELVTRHGINITKLGIDFLASLASQAPFLLISAAYAWYFYFDRRAKAQKRQRAPSLMKITGYAFIIFGAIWAIAGFASYASDIQLGIALGGINMIGIGIIMVHVSKITPSGSEQN</sequence>
<organism evidence="2">
    <name type="scientific">freshwater metagenome</name>
    <dbReference type="NCBI Taxonomy" id="449393"/>
    <lineage>
        <taxon>unclassified sequences</taxon>
        <taxon>metagenomes</taxon>
        <taxon>ecological metagenomes</taxon>
    </lineage>
</organism>
<keyword evidence="1" id="KW-1133">Transmembrane helix</keyword>
<evidence type="ECO:0000256" key="1">
    <source>
        <dbReference type="SAM" id="Phobius"/>
    </source>
</evidence>
<dbReference type="AlphaFoldDB" id="A0A094PSC3"/>
<evidence type="ECO:0000313" key="2">
    <source>
        <dbReference type="EMBL" id="KGA12579.1"/>
    </source>
</evidence>
<keyword evidence="1" id="KW-0472">Membrane</keyword>
<comment type="caution">
    <text evidence="2">The sequence shown here is derived from an EMBL/GenBank/DDBJ whole genome shotgun (WGS) entry which is preliminary data.</text>
</comment>